<evidence type="ECO:0000256" key="4">
    <source>
        <dbReference type="SAM" id="MobiDB-lite"/>
    </source>
</evidence>
<evidence type="ECO:0000256" key="3">
    <source>
        <dbReference type="ARBA" id="ARBA00023242"/>
    </source>
</evidence>
<dbReference type="InterPro" id="IPR001357">
    <property type="entry name" value="BRCT_dom"/>
</dbReference>
<feature type="region of interest" description="Disordered" evidence="4">
    <location>
        <begin position="559"/>
        <end position="609"/>
    </location>
</feature>
<feature type="compositionally biased region" description="Low complexity" evidence="4">
    <location>
        <begin position="599"/>
        <end position="609"/>
    </location>
</feature>
<dbReference type="Pfam" id="PF16589">
    <property type="entry name" value="BRCT_2"/>
    <property type="match status" value="1"/>
</dbReference>
<dbReference type="OrthoDB" id="342264at2759"/>
<dbReference type="InParanoid" id="A0A7N2LW59"/>
<feature type="region of interest" description="Disordered" evidence="4">
    <location>
        <begin position="793"/>
        <end position="857"/>
    </location>
</feature>
<dbReference type="AlphaFoldDB" id="A0A7N2LW59"/>
<dbReference type="KEGG" id="qlo:115994689"/>
<evidence type="ECO:0000259" key="5">
    <source>
        <dbReference type="PROSITE" id="PS50172"/>
    </source>
</evidence>
<sequence length="1202" mass="132547">MGSLGDDDGEIKPINTDPNANFAHFETQVLDSQFSPSTLSGEKGEAEDAEELKYLQNNMAFEDTVPTEYAFETQVVNLDGETQELNIGDETQVLDDPDCIYNMDTQLLDEFDNEVAIGSDSEGEGTDRTEVLDDIDEQSDDGSVRSGSGRLVDEEKVQDTSLREHDKKGVMEQSDPLADKKQNPEVHVSTATNIVQCIQEPKPGAQPLRFTTVCEGMFRASALARMALKGVSNGSCSVPSNNQTLEVLTVKNSETSIIQDPPKVGELVDQEPDVGGCNEKMKGSRNENVCRAGSKAARKLFTDDSHDVYGGLPHNSNNAEVEELPQLPDCDDGLAGLSYADSQEPGELSQANALDFVDRFLKDNAMESQQEYDHGKKSWGKSNSLSSAKGQQSLAKKANVRNIFGETGIFDWDDTREDDGGGDIFRRKKEEFFDSGGHGRRSFTQPQKSGVSRLDDYRDHQEHLKVNNKRMGLAHSDSKLMLQKPKVNDKTVQELNLKRNLANELNEESNDNPSGGKLETNFAQKDVPEIINVGFDTQMAAEAMEALFQGEGIANHDAKDVHLGGQNRSKGSCRGSFRGETDNVKQPSSRKRVRPSGASSQSKKVKSNSVKLCKESLISSKKHLDNVSKINGSGNSDKMPSKIIQRRKAGGTLDRSCIKESNRFDGNATLSGGGTVKKWNLLGEDGTYAPVAHRTRQSLVVNQLKQAENASSDLREEMNHPIEVCALEKKSKRSTGIQASAFLKEKSSMFCPNQSREVDNVKRSRHEQSTQRLTAYANGSEIDALSCPRRRRSCQKLSDPENGSDNLDDAPESVRPKDIGQSVTKRKRPLDDAKSTLVDSNMKRKTRSGGAIYGKSGEIDGEMISKDLAGAKANRRSDRNSSASCPSSAKKVNARMDESPSEKCKVSDSACATTPVNCRTPENAASPVCMGNEYLKQSCKRNMSLFLKEIRSLSTAGPEPPSALKDSRKRRDITDVRVLYSHHLDEDIIKQQKKILARLGVSMASSITNATHFIADQFVRTRNMLEAIASGKPVVTHLWLQSCGQASCFIDEKNYILRDAKKEKEFGFSLPVSLARTSQHPLLKGRRVLITPNTKPAKEIISSLVKAVQGEAVERTGRSTLKGDKIPEDLLVLSCEEDYALCVPYLEKGAAVYSSELLLNGIVTQRLEYERHRLFVDHVKQTRSTIWLRKDGDQFLPVTKQK</sequence>
<keyword evidence="2" id="KW-0227">DNA damage</keyword>
<name>A0A7N2LW59_QUELO</name>
<keyword evidence="7" id="KW-1185">Reference proteome</keyword>
<dbReference type="OMA" id="QVMDFGG"/>
<feature type="compositionally biased region" description="Basic and acidic residues" evidence="4">
    <location>
        <begin position="151"/>
        <end position="170"/>
    </location>
</feature>
<gene>
    <name evidence="6" type="primary">LOC115994689</name>
</gene>
<evidence type="ECO:0000256" key="1">
    <source>
        <dbReference type="ARBA" id="ARBA00004123"/>
    </source>
</evidence>
<dbReference type="EnsemblPlants" id="QL06p006973:mrna">
    <property type="protein sequence ID" value="QL06p006973:mrna"/>
    <property type="gene ID" value="QL06p006973"/>
</dbReference>
<dbReference type="GO" id="GO:0006974">
    <property type="term" value="P:DNA damage response"/>
    <property type="evidence" value="ECO:0007669"/>
    <property type="project" value="UniProtKB-KW"/>
</dbReference>
<dbReference type="CDD" id="cd18432">
    <property type="entry name" value="BRCT_PAXIP1_rpt6_like"/>
    <property type="match status" value="1"/>
</dbReference>
<feature type="region of interest" description="Disordered" evidence="4">
    <location>
        <begin position="368"/>
        <end position="393"/>
    </location>
</feature>
<dbReference type="InterPro" id="IPR036420">
    <property type="entry name" value="BRCT_dom_sf"/>
</dbReference>
<feature type="region of interest" description="Disordered" evidence="4">
    <location>
        <begin position="870"/>
        <end position="901"/>
    </location>
</feature>
<evidence type="ECO:0000256" key="2">
    <source>
        <dbReference type="ARBA" id="ARBA00022763"/>
    </source>
</evidence>
<dbReference type="Pfam" id="PF16770">
    <property type="entry name" value="RTT107_BRCT_5"/>
    <property type="match status" value="1"/>
</dbReference>
<dbReference type="GeneID" id="115994689"/>
<dbReference type="CDD" id="cd17744">
    <property type="entry name" value="BRCT_MDC1_rpt1"/>
    <property type="match status" value="1"/>
</dbReference>
<dbReference type="Gramene" id="QL06p006973:mrna">
    <property type="protein sequence ID" value="QL06p006973:mrna"/>
    <property type="gene ID" value="QL06p006973"/>
</dbReference>
<dbReference type="SMART" id="SM00292">
    <property type="entry name" value="BRCT"/>
    <property type="match status" value="1"/>
</dbReference>
<dbReference type="PROSITE" id="PS50172">
    <property type="entry name" value="BRCT"/>
    <property type="match status" value="1"/>
</dbReference>
<dbReference type="Proteomes" id="UP000594261">
    <property type="component" value="Chromosome 6"/>
</dbReference>
<dbReference type="InterPro" id="IPR051579">
    <property type="entry name" value="DDR_Transcriptional_Reg"/>
</dbReference>
<reference evidence="6" key="2">
    <citation type="submission" date="2021-01" db="UniProtKB">
        <authorList>
            <consortium name="EnsemblPlants"/>
        </authorList>
    </citation>
    <scope>IDENTIFICATION</scope>
</reference>
<feature type="domain" description="BRCT" evidence="5">
    <location>
        <begin position="968"/>
        <end position="1057"/>
    </location>
</feature>
<accession>A0A7N2LW59</accession>
<dbReference type="SUPFAM" id="SSF52113">
    <property type="entry name" value="BRCT domain"/>
    <property type="match status" value="1"/>
</dbReference>
<dbReference type="FunCoup" id="A0A7N2LW59">
    <property type="interactions" value="1786"/>
</dbReference>
<dbReference type="GO" id="GO:0005634">
    <property type="term" value="C:nucleus"/>
    <property type="evidence" value="ECO:0007669"/>
    <property type="project" value="UniProtKB-SubCell"/>
</dbReference>
<comment type="subcellular location">
    <subcellularLocation>
        <location evidence="1">Nucleus</location>
    </subcellularLocation>
</comment>
<dbReference type="RefSeq" id="XP_030974781.1">
    <property type="nucleotide sequence ID" value="XM_031118921.1"/>
</dbReference>
<dbReference type="Gene3D" id="3.40.50.10190">
    <property type="entry name" value="BRCT domain"/>
    <property type="match status" value="2"/>
</dbReference>
<protein>
    <recommendedName>
        <fullName evidence="5">BRCT domain-containing protein</fullName>
    </recommendedName>
</protein>
<dbReference type="EMBL" id="LRBV02000006">
    <property type="status" value="NOT_ANNOTATED_CDS"/>
    <property type="molecule type" value="Genomic_DNA"/>
</dbReference>
<feature type="compositionally biased region" description="Polar residues" evidence="4">
    <location>
        <begin position="380"/>
        <end position="393"/>
    </location>
</feature>
<dbReference type="PANTHER" id="PTHR23196:SF1">
    <property type="entry name" value="PAX-INTERACTING PROTEIN 1"/>
    <property type="match status" value="1"/>
</dbReference>
<evidence type="ECO:0000313" key="7">
    <source>
        <dbReference type="Proteomes" id="UP000594261"/>
    </source>
</evidence>
<evidence type="ECO:0000313" key="6">
    <source>
        <dbReference type="EnsemblPlants" id="QL06p006973:mrna"/>
    </source>
</evidence>
<keyword evidence="3" id="KW-0539">Nucleus</keyword>
<organism evidence="6 7">
    <name type="scientific">Quercus lobata</name>
    <name type="common">Valley oak</name>
    <dbReference type="NCBI Taxonomy" id="97700"/>
    <lineage>
        <taxon>Eukaryota</taxon>
        <taxon>Viridiplantae</taxon>
        <taxon>Streptophyta</taxon>
        <taxon>Embryophyta</taxon>
        <taxon>Tracheophyta</taxon>
        <taxon>Spermatophyta</taxon>
        <taxon>Magnoliopsida</taxon>
        <taxon>eudicotyledons</taxon>
        <taxon>Gunneridae</taxon>
        <taxon>Pentapetalae</taxon>
        <taxon>rosids</taxon>
        <taxon>fabids</taxon>
        <taxon>Fagales</taxon>
        <taxon>Fagaceae</taxon>
        <taxon>Quercus</taxon>
    </lineage>
</organism>
<feature type="region of interest" description="Disordered" evidence="4">
    <location>
        <begin position="1"/>
        <end position="20"/>
    </location>
</feature>
<reference evidence="6 7" key="1">
    <citation type="journal article" date="2016" name="G3 (Bethesda)">
        <title>First Draft Assembly and Annotation of the Genome of a California Endemic Oak Quercus lobata Nee (Fagaceae).</title>
        <authorList>
            <person name="Sork V.L."/>
            <person name="Fitz-Gibbon S.T."/>
            <person name="Puiu D."/>
            <person name="Crepeau M."/>
            <person name="Gugger P.F."/>
            <person name="Sherman R."/>
            <person name="Stevens K."/>
            <person name="Langley C.H."/>
            <person name="Pellegrini M."/>
            <person name="Salzberg S.L."/>
        </authorList>
    </citation>
    <scope>NUCLEOTIDE SEQUENCE [LARGE SCALE GENOMIC DNA]</scope>
    <source>
        <strain evidence="6 7">cv. SW786</strain>
    </source>
</reference>
<feature type="region of interest" description="Disordered" evidence="4">
    <location>
        <begin position="117"/>
        <end position="184"/>
    </location>
</feature>
<dbReference type="PANTHER" id="PTHR23196">
    <property type="entry name" value="PAX TRANSCRIPTION ACTIVATION DOMAIN INTERACTING PROTEIN"/>
    <property type="match status" value="1"/>
</dbReference>
<feature type="region of interest" description="Disordered" evidence="4">
    <location>
        <begin position="434"/>
        <end position="454"/>
    </location>
</feature>
<proteinExistence type="predicted"/>